<dbReference type="RefSeq" id="WP_206719045.1">
    <property type="nucleotide sequence ID" value="NZ_CP071091.1"/>
</dbReference>
<evidence type="ECO:0000313" key="13">
    <source>
        <dbReference type="Proteomes" id="UP000663090"/>
    </source>
</evidence>
<keyword evidence="13" id="KW-1185">Reference proteome</keyword>
<evidence type="ECO:0000256" key="7">
    <source>
        <dbReference type="ARBA" id="ARBA00022490"/>
    </source>
</evidence>
<evidence type="ECO:0000256" key="2">
    <source>
        <dbReference type="ARBA" id="ARBA00004496"/>
    </source>
</evidence>
<accession>A0ABX7NGB9</accession>
<sequence>MRKESWGVVVALLLGGLQAEAQEAPATQDRAEAVRIIADLRKIVAPEGLERSEKVRIGGIDQWVSVRSRDLRNPVLLVLHGGPGWVAMPTSWYVAHGWDEFFTVIQWDQRGAGKTYAANDSAAVTPTLTVERMHADTEEVVRWARKTFGKEKLFVLGHSWGSILGLNLAAKHPEWLHAYIGAGQAIDARESERRGWAWTMEQARAAKNEEAIRDLESIAPYAVGKTPLSVKDIMLQRRWLNFYGGAAYRRPNAGFEAGAVALSPEYTEEDQRQVWKAESVSVEKLLPAILTTDLSQVKQLKTPVLLFLGRHDRNVSAPVAAEWFAGIKAPSKQLVWFEQSAHEMLAEEPGKVLLSLVRQARPFAERVGDVAPVSSK</sequence>
<name>A0ABX7NGB9_9BACT</name>
<keyword evidence="8" id="KW-0645">Protease</keyword>
<dbReference type="PANTHER" id="PTHR43722:SF1">
    <property type="entry name" value="PROLINE IMINOPEPTIDASE"/>
    <property type="match status" value="1"/>
</dbReference>
<dbReference type="EC" id="3.4.11.5" evidence="4"/>
<dbReference type="EMBL" id="CP071091">
    <property type="protein sequence ID" value="QSQ17424.1"/>
    <property type="molecule type" value="Genomic_DNA"/>
</dbReference>
<evidence type="ECO:0000256" key="5">
    <source>
        <dbReference type="ARBA" id="ARBA00021843"/>
    </source>
</evidence>
<organism evidence="12 13">
    <name type="scientific">Myxococcus landrumensis</name>
    <dbReference type="NCBI Taxonomy" id="2813577"/>
    <lineage>
        <taxon>Bacteria</taxon>
        <taxon>Pseudomonadati</taxon>
        <taxon>Myxococcota</taxon>
        <taxon>Myxococcia</taxon>
        <taxon>Myxococcales</taxon>
        <taxon>Cystobacterineae</taxon>
        <taxon>Myxococcaceae</taxon>
        <taxon>Myxococcus</taxon>
    </lineage>
</organism>
<evidence type="ECO:0000256" key="8">
    <source>
        <dbReference type="ARBA" id="ARBA00022670"/>
    </source>
</evidence>
<evidence type="ECO:0000256" key="4">
    <source>
        <dbReference type="ARBA" id="ARBA00012568"/>
    </source>
</evidence>
<evidence type="ECO:0000313" key="12">
    <source>
        <dbReference type="EMBL" id="QSQ17424.1"/>
    </source>
</evidence>
<dbReference type="Pfam" id="PF00561">
    <property type="entry name" value="Abhydrolase_1"/>
    <property type="match status" value="1"/>
</dbReference>
<evidence type="ECO:0000256" key="10">
    <source>
        <dbReference type="ARBA" id="ARBA00029605"/>
    </source>
</evidence>
<dbReference type="PRINTS" id="PR00793">
    <property type="entry name" value="PROAMNOPTASE"/>
</dbReference>
<protein>
    <recommendedName>
        <fullName evidence="5">Proline iminopeptidase</fullName>
        <ecNumber evidence="4">3.4.11.5</ecNumber>
    </recommendedName>
    <alternativeName>
        <fullName evidence="10">Prolyl aminopeptidase</fullName>
    </alternativeName>
</protein>
<dbReference type="PANTHER" id="PTHR43722">
    <property type="entry name" value="PROLINE IMINOPEPTIDASE"/>
    <property type="match status" value="1"/>
</dbReference>
<gene>
    <name evidence="12" type="ORF">JY572_15820</name>
</gene>
<comment type="similarity">
    <text evidence="3">Belongs to the peptidase S33 family.</text>
</comment>
<keyword evidence="9 12" id="KW-0378">Hydrolase</keyword>
<comment type="subcellular location">
    <subcellularLocation>
        <location evidence="2">Cytoplasm</location>
    </subcellularLocation>
</comment>
<evidence type="ECO:0000256" key="6">
    <source>
        <dbReference type="ARBA" id="ARBA00022438"/>
    </source>
</evidence>
<evidence type="ECO:0000259" key="11">
    <source>
        <dbReference type="Pfam" id="PF00561"/>
    </source>
</evidence>
<dbReference type="GO" id="GO:0016787">
    <property type="term" value="F:hydrolase activity"/>
    <property type="evidence" value="ECO:0007669"/>
    <property type="project" value="UniProtKB-KW"/>
</dbReference>
<proteinExistence type="inferred from homology"/>
<dbReference type="Proteomes" id="UP000663090">
    <property type="component" value="Chromosome"/>
</dbReference>
<dbReference type="InterPro" id="IPR005944">
    <property type="entry name" value="Pro_iminopeptidase"/>
</dbReference>
<dbReference type="Gene3D" id="3.40.50.1820">
    <property type="entry name" value="alpha/beta hydrolase"/>
    <property type="match status" value="1"/>
</dbReference>
<keyword evidence="7" id="KW-0963">Cytoplasm</keyword>
<dbReference type="InterPro" id="IPR000073">
    <property type="entry name" value="AB_hydrolase_1"/>
</dbReference>
<evidence type="ECO:0000256" key="1">
    <source>
        <dbReference type="ARBA" id="ARBA00001585"/>
    </source>
</evidence>
<comment type="catalytic activity">
    <reaction evidence="1">
        <text>Release of N-terminal proline from a peptide.</text>
        <dbReference type="EC" id="3.4.11.5"/>
    </reaction>
</comment>
<reference evidence="12 13" key="1">
    <citation type="submission" date="2021-02" db="EMBL/GenBank/DDBJ databases">
        <title>De Novo genome assembly of isolated myxobacteria.</title>
        <authorList>
            <person name="Stevens D.C."/>
        </authorList>
    </citation>
    <scope>NUCLEOTIDE SEQUENCE [LARGE SCALE GENOMIC DNA]</scope>
    <source>
        <strain evidence="12 13">SCHIC003</strain>
    </source>
</reference>
<keyword evidence="6" id="KW-0031">Aminopeptidase</keyword>
<dbReference type="SUPFAM" id="SSF53474">
    <property type="entry name" value="alpha/beta-Hydrolases"/>
    <property type="match status" value="1"/>
</dbReference>
<feature type="domain" description="AB hydrolase-1" evidence="11">
    <location>
        <begin position="74"/>
        <end position="349"/>
    </location>
</feature>
<evidence type="ECO:0000256" key="9">
    <source>
        <dbReference type="ARBA" id="ARBA00022801"/>
    </source>
</evidence>
<evidence type="ECO:0000256" key="3">
    <source>
        <dbReference type="ARBA" id="ARBA00010088"/>
    </source>
</evidence>
<dbReference type="InterPro" id="IPR029058">
    <property type="entry name" value="AB_hydrolase_fold"/>
</dbReference>
<dbReference type="InterPro" id="IPR002410">
    <property type="entry name" value="Peptidase_S33"/>
</dbReference>